<proteinExistence type="predicted"/>
<organism evidence="1 2">
    <name type="scientific">Actinoplanes nipponensis</name>
    <dbReference type="NCBI Taxonomy" id="135950"/>
    <lineage>
        <taxon>Bacteria</taxon>
        <taxon>Bacillati</taxon>
        <taxon>Actinomycetota</taxon>
        <taxon>Actinomycetes</taxon>
        <taxon>Micromonosporales</taxon>
        <taxon>Micromonosporaceae</taxon>
        <taxon>Actinoplanes</taxon>
    </lineage>
</organism>
<dbReference type="RefSeq" id="WP_203763962.1">
    <property type="nucleotide sequence ID" value="NZ_BAAAYJ010000088.1"/>
</dbReference>
<protein>
    <submittedName>
        <fullName evidence="1">Uncharacterized protein</fullName>
    </submittedName>
</protein>
<evidence type="ECO:0000313" key="1">
    <source>
        <dbReference type="EMBL" id="GIE46969.1"/>
    </source>
</evidence>
<dbReference type="EMBL" id="BOMQ01000008">
    <property type="protein sequence ID" value="GIE46969.1"/>
    <property type="molecule type" value="Genomic_DNA"/>
</dbReference>
<reference evidence="1" key="1">
    <citation type="submission" date="2021-01" db="EMBL/GenBank/DDBJ databases">
        <title>Whole genome shotgun sequence of Actinoplanes nipponensis NBRC 14063.</title>
        <authorList>
            <person name="Komaki H."/>
            <person name="Tamura T."/>
        </authorList>
    </citation>
    <scope>NUCLEOTIDE SEQUENCE</scope>
    <source>
        <strain evidence="1">NBRC 14063</strain>
    </source>
</reference>
<gene>
    <name evidence="1" type="ORF">Ani05nite_05030</name>
</gene>
<name>A0A919MEZ4_9ACTN</name>
<comment type="caution">
    <text evidence="1">The sequence shown here is derived from an EMBL/GenBank/DDBJ whole genome shotgun (WGS) entry which is preliminary data.</text>
</comment>
<dbReference type="AlphaFoldDB" id="A0A919MEZ4"/>
<keyword evidence="2" id="KW-1185">Reference proteome</keyword>
<sequence>MTGSTRNDFNTFRQTLPPLLNGDYRIWPRWRTDHLDYLFQLTFEAVARGNCGVEERLRARWDDRDATFAFYLRSFAHEGLASGSPRGEMLSFALPGVETASVVREQLGNATVVLFYNPAGLALARLAVPTDDHILAIAADDTWAGTVRRLLGRADLVVLAASVMTGGVRTELTLLREAHAQERTVILLAEPPDRMTVASHEWLHRRPLDRSAPRAGAGDFADFPWVVDGWDARDPAATAALTPACQGALDAGRPDPVGDPPELPSITVDKATEARALEAIALGVREADTGRAERAVLRFTAAVYTGYEACSIPAMLAACAQLAHWSAELGAPLANDYRQLHALFAVGAEHGFAAMAARYQRWLSTG</sequence>
<dbReference type="Proteomes" id="UP000647172">
    <property type="component" value="Unassembled WGS sequence"/>
</dbReference>
<evidence type="ECO:0000313" key="2">
    <source>
        <dbReference type="Proteomes" id="UP000647172"/>
    </source>
</evidence>
<accession>A0A919MEZ4</accession>